<feature type="transmembrane region" description="Helical" evidence="1">
    <location>
        <begin position="19"/>
        <end position="36"/>
    </location>
</feature>
<keyword evidence="1" id="KW-0472">Membrane</keyword>
<evidence type="ECO:0000313" key="2">
    <source>
        <dbReference type="EMBL" id="GIF56472.1"/>
    </source>
</evidence>
<keyword evidence="1" id="KW-0812">Transmembrane</keyword>
<proteinExistence type="predicted"/>
<protein>
    <submittedName>
        <fullName evidence="2">Uncharacterized protein</fullName>
    </submittedName>
</protein>
<feature type="transmembrane region" description="Helical" evidence="1">
    <location>
        <begin position="48"/>
        <end position="71"/>
    </location>
</feature>
<dbReference type="EMBL" id="BONC01000015">
    <property type="protein sequence ID" value="GIF56472.1"/>
    <property type="molecule type" value="Genomic_DNA"/>
</dbReference>
<organism evidence="2 3">
    <name type="scientific">Asanoa iriomotensis</name>
    <dbReference type="NCBI Taxonomy" id="234613"/>
    <lineage>
        <taxon>Bacteria</taxon>
        <taxon>Bacillati</taxon>
        <taxon>Actinomycetota</taxon>
        <taxon>Actinomycetes</taxon>
        <taxon>Micromonosporales</taxon>
        <taxon>Micromonosporaceae</taxon>
        <taxon>Asanoa</taxon>
    </lineage>
</organism>
<sequence>MIIVSLADLWGSLSHYPEAYLVAAAAVLLLALRAARQALVPVEPIVRALAAVVGVAFAAGVAFVVVIAVVVSGS</sequence>
<reference evidence="2 3" key="1">
    <citation type="submission" date="2021-01" db="EMBL/GenBank/DDBJ databases">
        <title>Whole genome shotgun sequence of Asanoa iriomotensis NBRC 100142.</title>
        <authorList>
            <person name="Komaki H."/>
            <person name="Tamura T."/>
        </authorList>
    </citation>
    <scope>NUCLEOTIDE SEQUENCE [LARGE SCALE GENOMIC DNA]</scope>
    <source>
        <strain evidence="2 3">NBRC 100142</strain>
    </source>
</reference>
<gene>
    <name evidence="2" type="ORF">Air01nite_25670</name>
</gene>
<keyword evidence="3" id="KW-1185">Reference proteome</keyword>
<accession>A0ABQ4C135</accession>
<evidence type="ECO:0000256" key="1">
    <source>
        <dbReference type="SAM" id="Phobius"/>
    </source>
</evidence>
<name>A0ABQ4C135_9ACTN</name>
<comment type="caution">
    <text evidence="2">The sequence shown here is derived from an EMBL/GenBank/DDBJ whole genome shotgun (WGS) entry which is preliminary data.</text>
</comment>
<evidence type="ECO:0000313" key="3">
    <source>
        <dbReference type="Proteomes" id="UP000624325"/>
    </source>
</evidence>
<keyword evidence="1" id="KW-1133">Transmembrane helix</keyword>
<dbReference type="Proteomes" id="UP000624325">
    <property type="component" value="Unassembled WGS sequence"/>
</dbReference>